<sequence>MGKRILVRRAGRGTSVFRSPTWKRVAAAKYPLAQRLKGVVVELLHDPGRGVPIAKIKYNGNRFFTVAWEGCWVGQEVELGQDAPPLNGNILPLSAVPDGAKVFNVELKFGDGGSIARASGTYCTVVSHSEGKAILTLPSGTSKVLDSRCRATIGVAAASGRIEKPFLKAGAKYHLMKTKPTKYPKVRGVAMNIVSHPHGGGNHPSVSRSTTISRRLPPGKKVGHISARRSGRL</sequence>
<dbReference type="Proteomes" id="UP000240322">
    <property type="component" value="Unassembled WGS sequence"/>
</dbReference>
<evidence type="ECO:0000313" key="10">
    <source>
        <dbReference type="EMBL" id="PSN91968.1"/>
    </source>
</evidence>
<feature type="domain" description="Large ribosomal subunit protein uL2 C-terminal" evidence="8">
    <location>
        <begin position="85"/>
        <end position="218"/>
    </location>
</feature>
<dbReference type="GO" id="GO:0022625">
    <property type="term" value="C:cytosolic large ribosomal subunit"/>
    <property type="evidence" value="ECO:0007669"/>
    <property type="project" value="TreeGrafter"/>
</dbReference>
<dbReference type="InterPro" id="IPR023672">
    <property type="entry name" value="Ribosomal_uL2_arc_euk"/>
</dbReference>
<dbReference type="InterPro" id="IPR012340">
    <property type="entry name" value="NA-bd_OB-fold"/>
</dbReference>
<dbReference type="NCBIfam" id="NF007180">
    <property type="entry name" value="PRK09612.1"/>
    <property type="match status" value="1"/>
</dbReference>
<feature type="domain" description="Large ribosomal subunit protein uL2 RNA-binding" evidence="9">
    <location>
        <begin position="11"/>
        <end position="79"/>
    </location>
</feature>
<dbReference type="SUPFAM" id="SSF50249">
    <property type="entry name" value="Nucleic acid-binding proteins"/>
    <property type="match status" value="1"/>
</dbReference>
<dbReference type="GO" id="GO:0019843">
    <property type="term" value="F:rRNA binding"/>
    <property type="evidence" value="ECO:0007669"/>
    <property type="project" value="UniProtKB-UniRule"/>
</dbReference>
<dbReference type="Gene3D" id="2.30.30.30">
    <property type="match status" value="1"/>
</dbReference>
<gene>
    <name evidence="6" type="primary">rpl2</name>
    <name evidence="10" type="ORF">B9Q03_02535</name>
</gene>
<evidence type="ECO:0000256" key="5">
    <source>
        <dbReference type="ARBA" id="ARBA00023274"/>
    </source>
</evidence>
<evidence type="ECO:0000259" key="9">
    <source>
        <dbReference type="SMART" id="SM01383"/>
    </source>
</evidence>
<keyword evidence="2 6" id="KW-0699">rRNA-binding</keyword>
<dbReference type="SMART" id="SM01382">
    <property type="entry name" value="Ribosomal_L2_C"/>
    <property type="match status" value="1"/>
</dbReference>
<evidence type="ECO:0000256" key="3">
    <source>
        <dbReference type="ARBA" id="ARBA00022884"/>
    </source>
</evidence>
<dbReference type="HAMAP" id="MF_01320_A">
    <property type="entry name" value="Ribosomal_uL2_A"/>
    <property type="match status" value="1"/>
</dbReference>
<organism evidence="10 11">
    <name type="scientific">Candidatus Marsarchaeota G2 archaeon OSP_D</name>
    <dbReference type="NCBI Taxonomy" id="1978157"/>
    <lineage>
        <taxon>Archaea</taxon>
        <taxon>Candidatus Marsarchaeota</taxon>
        <taxon>Candidatus Marsarchaeota group 2</taxon>
    </lineage>
</organism>
<reference evidence="10 11" key="1">
    <citation type="submission" date="2017-04" db="EMBL/GenBank/DDBJ databases">
        <title>Novel microbial lineages endemic to geothermal iron-oxide mats fill important gaps in the evolutionary history of Archaea.</title>
        <authorList>
            <person name="Jay Z.J."/>
            <person name="Beam J.P."/>
            <person name="Dlakic M."/>
            <person name="Rusch D.B."/>
            <person name="Kozubal M.A."/>
            <person name="Inskeep W.P."/>
        </authorList>
    </citation>
    <scope>NUCLEOTIDE SEQUENCE [LARGE SCALE GENOMIC DNA]</scope>
    <source>
        <strain evidence="10">OSP_D</strain>
    </source>
</reference>
<proteinExistence type="inferred from homology"/>
<dbReference type="InterPro" id="IPR008991">
    <property type="entry name" value="Translation_prot_SH3-like_sf"/>
</dbReference>
<evidence type="ECO:0000256" key="1">
    <source>
        <dbReference type="ARBA" id="ARBA00005636"/>
    </source>
</evidence>
<dbReference type="PANTHER" id="PTHR13691:SF16">
    <property type="entry name" value="LARGE RIBOSOMAL SUBUNIT PROTEIN UL2"/>
    <property type="match status" value="1"/>
</dbReference>
<feature type="region of interest" description="Disordered" evidence="7">
    <location>
        <begin position="195"/>
        <end position="233"/>
    </location>
</feature>
<dbReference type="InterPro" id="IPR014726">
    <property type="entry name" value="Ribosomal_uL2_dom3"/>
</dbReference>
<dbReference type="Pfam" id="PF03947">
    <property type="entry name" value="Ribosomal_L2_C"/>
    <property type="match status" value="1"/>
</dbReference>
<comment type="function">
    <text evidence="6">One of the primary rRNA binding proteins. Required for association of the 30S and 50S subunits to form the 70S ribosome, for tRNA binding and peptide bond formation. It has been suggested to have peptidyltransferase activity; this is somewhat controversial. Makes several contacts with the 16S rRNA in the 70S ribosome.</text>
</comment>
<dbReference type="EMBL" id="NEXE01000013">
    <property type="protein sequence ID" value="PSN91968.1"/>
    <property type="molecule type" value="Genomic_DNA"/>
</dbReference>
<keyword evidence="3 6" id="KW-0694">RNA-binding</keyword>
<dbReference type="FunFam" id="4.10.950.10:FF:000002">
    <property type="entry name" value="60S ribosomal protein L2"/>
    <property type="match status" value="1"/>
</dbReference>
<dbReference type="Gene3D" id="2.40.50.140">
    <property type="entry name" value="Nucleic acid-binding proteins"/>
    <property type="match status" value="1"/>
</dbReference>
<evidence type="ECO:0000256" key="4">
    <source>
        <dbReference type="ARBA" id="ARBA00022980"/>
    </source>
</evidence>
<dbReference type="AlphaFoldDB" id="A0A2R6B0A9"/>
<dbReference type="InterPro" id="IPR002171">
    <property type="entry name" value="Ribosomal_uL2"/>
</dbReference>
<protein>
    <recommendedName>
        <fullName evidence="6">Large ribosomal subunit protein uL2</fullName>
    </recommendedName>
</protein>
<evidence type="ECO:0000256" key="2">
    <source>
        <dbReference type="ARBA" id="ARBA00022730"/>
    </source>
</evidence>
<dbReference type="Gene3D" id="4.10.950.10">
    <property type="entry name" value="Ribosomal protein L2, domain 3"/>
    <property type="match status" value="1"/>
</dbReference>
<dbReference type="InterPro" id="IPR022669">
    <property type="entry name" value="Ribosomal_uL2_C"/>
</dbReference>
<evidence type="ECO:0000256" key="6">
    <source>
        <dbReference type="HAMAP-Rule" id="MF_01320"/>
    </source>
</evidence>
<dbReference type="SUPFAM" id="SSF50104">
    <property type="entry name" value="Translation proteins SH3-like domain"/>
    <property type="match status" value="1"/>
</dbReference>
<accession>A0A2R6B0A9</accession>
<evidence type="ECO:0000313" key="11">
    <source>
        <dbReference type="Proteomes" id="UP000240322"/>
    </source>
</evidence>
<dbReference type="GO" id="GO:0003735">
    <property type="term" value="F:structural constituent of ribosome"/>
    <property type="evidence" value="ECO:0007669"/>
    <property type="project" value="InterPro"/>
</dbReference>
<keyword evidence="4 6" id="KW-0689">Ribosomal protein</keyword>
<comment type="caution">
    <text evidence="10">The sequence shown here is derived from an EMBL/GenBank/DDBJ whole genome shotgun (WGS) entry which is preliminary data.</text>
</comment>
<keyword evidence="5 6" id="KW-0687">Ribonucleoprotein</keyword>
<comment type="subunit">
    <text evidence="6">Part of the 50S ribosomal subunit. Forms a bridge to the 30S subunit in the 70S ribosome.</text>
</comment>
<evidence type="ECO:0000256" key="7">
    <source>
        <dbReference type="SAM" id="MobiDB-lite"/>
    </source>
</evidence>
<feature type="compositionally biased region" description="Basic residues" evidence="7">
    <location>
        <begin position="217"/>
        <end position="233"/>
    </location>
</feature>
<name>A0A2R6B0A9_9ARCH</name>
<dbReference type="InterPro" id="IPR022666">
    <property type="entry name" value="Ribosomal_uL2_RNA-bd_dom"/>
</dbReference>
<feature type="compositionally biased region" description="Polar residues" evidence="7">
    <location>
        <begin position="204"/>
        <end position="213"/>
    </location>
</feature>
<dbReference type="Pfam" id="PF00181">
    <property type="entry name" value="Ribosomal_L2_N"/>
    <property type="match status" value="1"/>
</dbReference>
<dbReference type="PANTHER" id="PTHR13691">
    <property type="entry name" value="RIBOSOMAL PROTEIN L2"/>
    <property type="match status" value="1"/>
</dbReference>
<dbReference type="PIRSF" id="PIRSF002158">
    <property type="entry name" value="Ribosomal_L2"/>
    <property type="match status" value="1"/>
</dbReference>
<dbReference type="InterPro" id="IPR014722">
    <property type="entry name" value="Rib_uL2_dom2"/>
</dbReference>
<evidence type="ECO:0000259" key="8">
    <source>
        <dbReference type="SMART" id="SM01382"/>
    </source>
</evidence>
<comment type="similarity">
    <text evidence="1 6">Belongs to the universal ribosomal protein uL2 family.</text>
</comment>
<dbReference type="GO" id="GO:0002181">
    <property type="term" value="P:cytoplasmic translation"/>
    <property type="evidence" value="ECO:0007669"/>
    <property type="project" value="TreeGrafter"/>
</dbReference>
<dbReference type="SMART" id="SM01383">
    <property type="entry name" value="Ribosomal_L2"/>
    <property type="match status" value="1"/>
</dbReference>